<evidence type="ECO:0000259" key="2">
    <source>
        <dbReference type="Pfam" id="PF01205"/>
    </source>
</evidence>
<proteinExistence type="inferred from homology"/>
<organism evidence="3 4">
    <name type="scientific">Solobacterium moorei</name>
    <dbReference type="NCBI Taxonomy" id="102148"/>
    <lineage>
        <taxon>Bacteria</taxon>
        <taxon>Bacillati</taxon>
        <taxon>Bacillota</taxon>
        <taxon>Erysipelotrichia</taxon>
        <taxon>Erysipelotrichales</taxon>
        <taxon>Erysipelotrichaceae</taxon>
        <taxon>Solobacterium</taxon>
    </lineage>
</organism>
<dbReference type="InterPro" id="IPR036956">
    <property type="entry name" value="Impact_N_sf"/>
</dbReference>
<comment type="similarity">
    <text evidence="1">Belongs to the IMPACT family.</text>
</comment>
<gene>
    <name evidence="3" type="ORF">DWX20_01100</name>
</gene>
<reference evidence="3 4" key="1">
    <citation type="submission" date="2018-08" db="EMBL/GenBank/DDBJ databases">
        <title>A genome reference for cultivated species of the human gut microbiota.</title>
        <authorList>
            <person name="Zou Y."/>
            <person name="Xue W."/>
            <person name="Luo G."/>
        </authorList>
    </citation>
    <scope>NUCLEOTIDE SEQUENCE [LARGE SCALE GENOMIC DNA]</scope>
    <source>
        <strain evidence="3 4">AF18-46</strain>
    </source>
</reference>
<dbReference type="InterPro" id="IPR023582">
    <property type="entry name" value="Impact"/>
</dbReference>
<dbReference type="EMBL" id="QRWX01000001">
    <property type="protein sequence ID" value="RGT57674.1"/>
    <property type="molecule type" value="Genomic_DNA"/>
</dbReference>
<dbReference type="GO" id="GO:0005737">
    <property type="term" value="C:cytoplasm"/>
    <property type="evidence" value="ECO:0007669"/>
    <property type="project" value="TreeGrafter"/>
</dbReference>
<dbReference type="InterPro" id="IPR020568">
    <property type="entry name" value="Ribosomal_Su5_D2-typ_SF"/>
</dbReference>
<dbReference type="Gene3D" id="3.30.230.30">
    <property type="entry name" value="Impact, N-terminal domain"/>
    <property type="match status" value="1"/>
</dbReference>
<dbReference type="PANTHER" id="PTHR16301">
    <property type="entry name" value="IMPACT-RELATED"/>
    <property type="match status" value="1"/>
</dbReference>
<dbReference type="InterPro" id="IPR001498">
    <property type="entry name" value="Impact_N"/>
</dbReference>
<dbReference type="PANTHER" id="PTHR16301:SF20">
    <property type="entry name" value="IMPACT FAMILY MEMBER YIGZ"/>
    <property type="match status" value="1"/>
</dbReference>
<dbReference type="Proteomes" id="UP000284731">
    <property type="component" value="Unassembled WGS sequence"/>
</dbReference>
<dbReference type="AlphaFoldDB" id="A0A412PHP6"/>
<comment type="caution">
    <text evidence="3">The sequence shown here is derived from an EMBL/GenBank/DDBJ whole genome shotgun (WGS) entry which is preliminary data.</text>
</comment>
<feature type="domain" description="Impact N-terminal" evidence="2">
    <location>
        <begin position="19"/>
        <end position="124"/>
    </location>
</feature>
<evidence type="ECO:0000256" key="1">
    <source>
        <dbReference type="ARBA" id="ARBA00007665"/>
    </source>
</evidence>
<evidence type="ECO:0000313" key="3">
    <source>
        <dbReference type="EMBL" id="RGT57674.1"/>
    </source>
</evidence>
<evidence type="ECO:0000313" key="4">
    <source>
        <dbReference type="Proteomes" id="UP000284731"/>
    </source>
</evidence>
<dbReference type="SUPFAM" id="SSF54211">
    <property type="entry name" value="Ribosomal protein S5 domain 2-like"/>
    <property type="match status" value="1"/>
</dbReference>
<accession>A0A412PHP6</accession>
<dbReference type="GO" id="GO:0006446">
    <property type="term" value="P:regulation of translational initiation"/>
    <property type="evidence" value="ECO:0007669"/>
    <property type="project" value="TreeGrafter"/>
</dbReference>
<dbReference type="Pfam" id="PF01205">
    <property type="entry name" value="Impact_N"/>
    <property type="match status" value="1"/>
</dbReference>
<name>A0A412PHP6_9FIRM</name>
<protein>
    <submittedName>
        <fullName evidence="3">YigZ family protein</fullName>
    </submittedName>
</protein>
<sequence length="208" mass="23219">MKEVIMRLKNEFRKETVIQKSRFIACATIAKTEEEAKAYINYIRDEFRDATHVCTAYIVGENDAYQKSNDNHEPAGTAGIPILEAIRKAGLSDTVVCVVRYFGGIKLGAGGLIRAYGGVTNAVLQEAYKVIDVSIATWHVKYPYEYIGSVENWIRNHTNDASFDYDDNAHAYFASNEENLQAILSDLTKGSAETEKTGSTLYEEPVNE</sequence>